<feature type="transmembrane region" description="Helical" evidence="1">
    <location>
        <begin position="197"/>
        <end position="215"/>
    </location>
</feature>
<dbReference type="AlphaFoldDB" id="A0A562U943"/>
<comment type="caution">
    <text evidence="2">The sequence shown here is derived from an EMBL/GenBank/DDBJ whole genome shotgun (WGS) entry which is preliminary data.</text>
</comment>
<keyword evidence="3" id="KW-1185">Reference proteome</keyword>
<name>A0A562U943_9SPHI</name>
<evidence type="ECO:0000313" key="2">
    <source>
        <dbReference type="EMBL" id="TWJ02306.1"/>
    </source>
</evidence>
<proteinExistence type="predicted"/>
<accession>A0A562U943</accession>
<reference evidence="2 3" key="1">
    <citation type="submission" date="2019-07" db="EMBL/GenBank/DDBJ databases">
        <title>Genomic Encyclopedia of Archaeal and Bacterial Type Strains, Phase II (KMG-II): from individual species to whole genera.</title>
        <authorList>
            <person name="Goeker M."/>
        </authorList>
    </citation>
    <scope>NUCLEOTIDE SEQUENCE [LARGE SCALE GENOMIC DNA]</scope>
    <source>
        <strain evidence="2 3">ATCC BAA-1854</strain>
    </source>
</reference>
<evidence type="ECO:0008006" key="4">
    <source>
        <dbReference type="Google" id="ProtNLM"/>
    </source>
</evidence>
<evidence type="ECO:0000256" key="1">
    <source>
        <dbReference type="SAM" id="Phobius"/>
    </source>
</evidence>
<evidence type="ECO:0000313" key="3">
    <source>
        <dbReference type="Proteomes" id="UP000317010"/>
    </source>
</evidence>
<dbReference type="Proteomes" id="UP000317010">
    <property type="component" value="Unassembled WGS sequence"/>
</dbReference>
<sequence>MESELITYQKFSDIALANAMAEQLDNHHIEYLISEESFNFDPAFRMNNALKEYAVKIKSTDFKKANKVLKDDESTNVAEIGADYYLYAFTNDELKEVITKADEWSAFDNVLALKLLAERGISISDKEIAEINKKRIEELRAPESPQTFYIVIGYLAALLGGIIGMFIGWHLSTYKKTLPDGERVYDYTKNDRMHGKIIFYLSVIVFIIAVFYKIAPVFESNY</sequence>
<keyword evidence="1" id="KW-0812">Transmembrane</keyword>
<dbReference type="RefSeq" id="WP_144910793.1">
    <property type="nucleotide sequence ID" value="NZ_VLLI01000003.1"/>
</dbReference>
<feature type="transmembrane region" description="Helical" evidence="1">
    <location>
        <begin position="148"/>
        <end position="169"/>
    </location>
</feature>
<gene>
    <name evidence="2" type="ORF">JN11_01278</name>
</gene>
<organism evidence="2 3">
    <name type="scientific">Mucilaginibacter frigoritolerans</name>
    <dbReference type="NCBI Taxonomy" id="652788"/>
    <lineage>
        <taxon>Bacteria</taxon>
        <taxon>Pseudomonadati</taxon>
        <taxon>Bacteroidota</taxon>
        <taxon>Sphingobacteriia</taxon>
        <taxon>Sphingobacteriales</taxon>
        <taxon>Sphingobacteriaceae</taxon>
        <taxon>Mucilaginibacter</taxon>
    </lineage>
</organism>
<keyword evidence="1" id="KW-0472">Membrane</keyword>
<dbReference type="OrthoDB" id="9814194at2"/>
<keyword evidence="1" id="KW-1133">Transmembrane helix</keyword>
<dbReference type="EMBL" id="VLLI01000003">
    <property type="protein sequence ID" value="TWJ02306.1"/>
    <property type="molecule type" value="Genomic_DNA"/>
</dbReference>
<protein>
    <recommendedName>
        <fullName evidence="4">Signal transducing protein</fullName>
    </recommendedName>
</protein>